<gene>
    <name evidence="1" type="ORF">MVLG_06014</name>
</gene>
<protein>
    <submittedName>
        <fullName evidence="1 2">Uncharacterized protein</fullName>
    </submittedName>
</protein>
<reference evidence="3" key="1">
    <citation type="submission" date="2010-11" db="EMBL/GenBank/DDBJ databases">
        <title>The genome sequence of Microbotryum violaceum strain p1A1 Lamole.</title>
        <authorList>
            <person name="Cuomo C."/>
            <person name="Perlin M."/>
            <person name="Young S.K."/>
            <person name="Zeng Q."/>
            <person name="Gargeya S."/>
            <person name="Alvarado L."/>
            <person name="Berlin A."/>
            <person name="Chapman S.B."/>
            <person name="Chen Z."/>
            <person name="Freedman E."/>
            <person name="Gellesch M."/>
            <person name="Goldberg J."/>
            <person name="Griggs A."/>
            <person name="Gujja S."/>
            <person name="Heilman E."/>
            <person name="Heiman D."/>
            <person name="Howarth C."/>
            <person name="Mehta T."/>
            <person name="Neiman D."/>
            <person name="Pearson M."/>
            <person name="Roberts A."/>
            <person name="Saif S."/>
            <person name="Shea T."/>
            <person name="Shenoy N."/>
            <person name="Sisk P."/>
            <person name="Stolte C."/>
            <person name="Sykes S."/>
            <person name="White J."/>
            <person name="Yandava C."/>
            <person name="Haas B."/>
            <person name="Nusbaum C."/>
            <person name="Birren B."/>
        </authorList>
    </citation>
    <scope>NUCLEOTIDE SEQUENCE [LARGE SCALE GENOMIC DNA]</scope>
    <source>
        <strain evidence="3">p1A1 Lamole</strain>
    </source>
</reference>
<evidence type="ECO:0000313" key="2">
    <source>
        <dbReference type="EnsemblFungi" id="MVLG_06014T0"/>
    </source>
</evidence>
<evidence type="ECO:0000313" key="3">
    <source>
        <dbReference type="Proteomes" id="UP000017200"/>
    </source>
</evidence>
<dbReference type="EMBL" id="AEIJ01000671">
    <property type="status" value="NOT_ANNOTATED_CDS"/>
    <property type="molecule type" value="Genomic_DNA"/>
</dbReference>
<reference evidence="1" key="2">
    <citation type="submission" date="2010-11" db="EMBL/GenBank/DDBJ databases">
        <authorList>
            <consortium name="The Broad Institute Genome Sequencing Platform"/>
            <person name="Earl A."/>
            <person name="Ward D."/>
            <person name="Feldgarden M."/>
            <person name="Gevers D."/>
            <person name="Butler R."/>
            <person name="Young S.K."/>
            <person name="Zeng Q."/>
            <person name="Gargeya S."/>
            <person name="Fitzgerald M."/>
            <person name="Haas B."/>
            <person name="Abouelleil A."/>
            <person name="Alvarado L."/>
            <person name="Arachchi H.M."/>
            <person name="Berlin A."/>
            <person name="Brown A."/>
            <person name="Chapman S.B."/>
            <person name="Chen Z."/>
            <person name="Dunbar C."/>
            <person name="Freedman E."/>
            <person name="Gearin G."/>
            <person name="Gellesch M."/>
            <person name="Goldberg J."/>
            <person name="Griggs A."/>
            <person name="Gujja S."/>
            <person name="Heilman E."/>
            <person name="Heiman D."/>
            <person name="Howarth C."/>
            <person name="Larson L."/>
            <person name="Lui A."/>
            <person name="MacDonald P.J.P."/>
            <person name="Mehta T."/>
            <person name="Montmayeur A."/>
            <person name="Murphy C."/>
            <person name="Neiman D."/>
            <person name="Pearson M."/>
            <person name="Priest M."/>
            <person name="Roberts A."/>
            <person name="Saif S."/>
            <person name="Shea T."/>
            <person name="Shenoy N."/>
            <person name="Sisk P."/>
            <person name="Stolte C."/>
            <person name="Sykes S."/>
            <person name="White J."/>
            <person name="Yandava C."/>
            <person name="Wortman J."/>
            <person name="Nusbaum C."/>
            <person name="Birren B."/>
        </authorList>
    </citation>
    <scope>NUCLEOTIDE SEQUENCE</scope>
    <source>
        <strain evidence="1">P1A1 Lamole</strain>
    </source>
</reference>
<accession>U5HFZ2</accession>
<organism evidence="1">
    <name type="scientific">Microbotryum lychnidis-dioicae (strain p1A1 Lamole / MvSl-1064)</name>
    <name type="common">Anther smut fungus</name>
    <dbReference type="NCBI Taxonomy" id="683840"/>
    <lineage>
        <taxon>Eukaryota</taxon>
        <taxon>Fungi</taxon>
        <taxon>Dikarya</taxon>
        <taxon>Basidiomycota</taxon>
        <taxon>Pucciniomycotina</taxon>
        <taxon>Microbotryomycetes</taxon>
        <taxon>Microbotryales</taxon>
        <taxon>Microbotryaceae</taxon>
        <taxon>Microbotryum</taxon>
    </lineage>
</organism>
<dbReference type="EMBL" id="GL541737">
    <property type="protein sequence ID" value="KDE03501.1"/>
    <property type="molecule type" value="Genomic_DNA"/>
</dbReference>
<dbReference type="EnsemblFungi" id="MVLG_06014T0">
    <property type="protein sequence ID" value="MVLG_06014T0"/>
    <property type="gene ID" value="MVLG_06014"/>
</dbReference>
<proteinExistence type="predicted"/>
<dbReference type="Proteomes" id="UP000017200">
    <property type="component" value="Unassembled WGS sequence"/>
</dbReference>
<dbReference type="AlphaFoldDB" id="U5HFZ2"/>
<keyword evidence="3" id="KW-1185">Reference proteome</keyword>
<name>U5HFZ2_USTV1</name>
<reference evidence="2" key="4">
    <citation type="submission" date="2015-06" db="UniProtKB">
        <authorList>
            <consortium name="EnsemblFungi"/>
        </authorList>
    </citation>
    <scope>IDENTIFICATION</scope>
</reference>
<evidence type="ECO:0000313" key="1">
    <source>
        <dbReference type="EMBL" id="KDE03501.1"/>
    </source>
</evidence>
<reference evidence="1 3" key="3">
    <citation type="journal article" date="2015" name="BMC Genomics">
        <title>Sex and parasites: genomic and transcriptomic analysis of Microbotryum lychnidis-dioicae, the biotrophic and plant-castrating anther smut fungus.</title>
        <authorList>
            <person name="Perlin M.H."/>
            <person name="Amselem J."/>
            <person name="Fontanillas E."/>
            <person name="Toh S.S."/>
            <person name="Chen Z."/>
            <person name="Goldberg J."/>
            <person name="Duplessis S."/>
            <person name="Henrissat B."/>
            <person name="Young S."/>
            <person name="Zeng Q."/>
            <person name="Aguileta G."/>
            <person name="Petit E."/>
            <person name="Badouin H."/>
            <person name="Andrews J."/>
            <person name="Razeeq D."/>
            <person name="Gabaldon T."/>
            <person name="Quesneville H."/>
            <person name="Giraud T."/>
            <person name="Hood M.E."/>
            <person name="Schultz D.J."/>
            <person name="Cuomo C.A."/>
        </authorList>
    </citation>
    <scope>NUCLEOTIDE SEQUENCE [LARGE SCALE GENOMIC DNA]</scope>
    <source>
        <strain evidence="1">P1A1 Lamole</strain>
        <strain evidence="3">p1A1 Lamole</strain>
    </source>
</reference>
<dbReference type="InParanoid" id="U5HFZ2"/>
<dbReference type="HOGENOM" id="CLU_1541264_0_0_1"/>
<sequence length="174" mass="19097">MAEGTHLPTPTTYHLGPASPAPLPLGIAAPLALRSSERRPLGHRGHQVLLIDVSTTERSIWTTTRGNKGTVEHGRAFVKRVAAKYHRQAQAHGGSTHVFAIVDNELWRPELKRETVKRRKEKAGDSGMNVRVRLDSFTTEPTFISTASLKIQCDTFPAPTSSPVDLEKADGIIF</sequence>